<organism evidence="1 2">
    <name type="scientific">Sulfobacillus acidophilus (strain ATCC 700253 / DSM 10332 / NAL)</name>
    <dbReference type="NCBI Taxonomy" id="679936"/>
    <lineage>
        <taxon>Bacteria</taxon>
        <taxon>Bacillati</taxon>
        <taxon>Bacillota</taxon>
        <taxon>Clostridia</taxon>
        <taxon>Eubacteriales</taxon>
        <taxon>Clostridiales Family XVII. Incertae Sedis</taxon>
        <taxon>Sulfobacillus</taxon>
    </lineage>
</organism>
<name>G8U1M7_SULAD</name>
<protein>
    <submittedName>
        <fullName evidence="1">Uncharacterized protein</fullName>
    </submittedName>
</protein>
<dbReference type="InterPro" id="IPR003787">
    <property type="entry name" value="Sulphur_relay_DsrE/F-like"/>
</dbReference>
<dbReference type="Pfam" id="PF02635">
    <property type="entry name" value="DsrE"/>
    <property type="match status" value="1"/>
</dbReference>
<dbReference type="SUPFAM" id="SSF75169">
    <property type="entry name" value="DsrEFH-like"/>
    <property type="match status" value="1"/>
</dbReference>
<sequence length="113" mass="12391">MAYRVLFHVNEASSEKHQTAVRTVRNLLKEMPEAEVEIVVQGDALPMALAQESTLVTELRQLVDQGVRVAVCHNTMKARGVSADALIPGLEVVPSAVGELVRRQQEGMAYIKP</sequence>
<dbReference type="PATRIC" id="fig|679936.5.peg.3295"/>
<dbReference type="KEGG" id="sap:Sulac_3186"/>
<gene>
    <name evidence="1" type="ordered locus">Sulac_3186</name>
</gene>
<accession>G8U1M7</accession>
<keyword evidence="2" id="KW-1185">Reference proteome</keyword>
<dbReference type="HOGENOM" id="CLU_127515_4_2_9"/>
<evidence type="ECO:0000313" key="2">
    <source>
        <dbReference type="Proteomes" id="UP000005439"/>
    </source>
</evidence>
<dbReference type="Proteomes" id="UP000005439">
    <property type="component" value="Chromosome"/>
</dbReference>
<dbReference type="AlphaFoldDB" id="G8U1M7"/>
<dbReference type="PANTHER" id="PTHR37691:SF1">
    <property type="entry name" value="BLR3518 PROTEIN"/>
    <property type="match status" value="1"/>
</dbReference>
<proteinExistence type="predicted"/>
<dbReference type="Gene3D" id="3.40.1260.10">
    <property type="entry name" value="DsrEFH-like"/>
    <property type="match status" value="1"/>
</dbReference>
<reference evidence="2" key="1">
    <citation type="submission" date="2011-12" db="EMBL/GenBank/DDBJ databases">
        <title>The complete genome of chromosome of Sulfobacillus acidophilus DSM 10332.</title>
        <authorList>
            <person name="Lucas S."/>
            <person name="Han J."/>
            <person name="Lapidus A."/>
            <person name="Bruce D."/>
            <person name="Goodwin L."/>
            <person name="Pitluck S."/>
            <person name="Peters L."/>
            <person name="Kyrpides N."/>
            <person name="Mavromatis K."/>
            <person name="Ivanova N."/>
            <person name="Mikhailova N."/>
            <person name="Chertkov O."/>
            <person name="Saunders E."/>
            <person name="Detter J.C."/>
            <person name="Tapia R."/>
            <person name="Han C."/>
            <person name="Land M."/>
            <person name="Hauser L."/>
            <person name="Markowitz V."/>
            <person name="Cheng J.-F."/>
            <person name="Hugenholtz P."/>
            <person name="Woyke T."/>
            <person name="Wu D."/>
            <person name="Pukall R."/>
            <person name="Gehrich-Schroeter G."/>
            <person name="Schneider S."/>
            <person name="Klenk H.-P."/>
            <person name="Eisen J.A."/>
        </authorList>
    </citation>
    <scope>NUCLEOTIDE SEQUENCE [LARGE SCALE GENOMIC DNA]</scope>
    <source>
        <strain evidence="2">ATCC 700253 / DSM 10332 / NAL</strain>
    </source>
</reference>
<dbReference type="InterPro" id="IPR027396">
    <property type="entry name" value="DsrEFH-like"/>
</dbReference>
<evidence type="ECO:0000313" key="1">
    <source>
        <dbReference type="EMBL" id="AEW06632.1"/>
    </source>
</evidence>
<dbReference type="STRING" id="679936.Sulac_3186"/>
<reference evidence="1 2" key="2">
    <citation type="journal article" date="2012" name="Stand. Genomic Sci.">
        <title>Complete genome sequence of the moderately thermophilic mineral-sulfide-oxidizing firmicute Sulfobacillus acidophilus type strain (NAL(T)).</title>
        <authorList>
            <person name="Anderson I."/>
            <person name="Chertkov O."/>
            <person name="Chen A."/>
            <person name="Saunders E."/>
            <person name="Lapidus A."/>
            <person name="Nolan M."/>
            <person name="Lucas S."/>
            <person name="Hammon N."/>
            <person name="Deshpande S."/>
            <person name="Cheng J.F."/>
            <person name="Han C."/>
            <person name="Tapia R."/>
            <person name="Goodwin L.A."/>
            <person name="Pitluck S."/>
            <person name="Liolios K."/>
            <person name="Pagani I."/>
            <person name="Ivanova N."/>
            <person name="Mikhailova N."/>
            <person name="Pati A."/>
            <person name="Palaniappan K."/>
            <person name="Land M."/>
            <person name="Pan C."/>
            <person name="Rohde M."/>
            <person name="Pukall R."/>
            <person name="Goker M."/>
            <person name="Detter J.C."/>
            <person name="Woyke T."/>
            <person name="Bristow J."/>
            <person name="Eisen J.A."/>
            <person name="Markowitz V."/>
            <person name="Hugenholtz P."/>
            <person name="Kyrpides N.C."/>
            <person name="Klenk H.P."/>
            <person name="Mavromatis K."/>
        </authorList>
    </citation>
    <scope>NUCLEOTIDE SEQUENCE [LARGE SCALE GENOMIC DNA]</scope>
    <source>
        <strain evidence="2">ATCC 700253 / DSM 10332 / NAL</strain>
    </source>
</reference>
<dbReference type="EMBL" id="CP003179">
    <property type="protein sequence ID" value="AEW06632.1"/>
    <property type="molecule type" value="Genomic_DNA"/>
</dbReference>
<dbReference type="PANTHER" id="PTHR37691">
    <property type="entry name" value="BLR3518 PROTEIN"/>
    <property type="match status" value="1"/>
</dbReference>